<sequence length="216" mass="24549">MGTNTWEVIPSAKRLIRSLRDMGYEFSAAVADLIDNSIEAKANTIRIHIEWNGENSSVMISDNGLGMSASQIREALRFGSERDYESEDLGKFGLGLKTASLSQCLRLTVASRHNEKRADISAYCWDLDHVDATNKWEILQVRTADLQVKAREYLKEAPGSVIVWERIDRILDYKHPDGEFARKQLASMCREVEKHVAMVFHRFLAGEVRGKNCLFI</sequence>
<reference evidence="1 2" key="1">
    <citation type="submission" date="2016-10" db="EMBL/GenBank/DDBJ databases">
        <title>Pseudomonas lactis sp. nov. and Pseudomonas paralactis sp. nov., isolated from bovine raw milk.</title>
        <authorList>
            <person name="Von Neubeck M."/>
            <person name="Huptas C."/>
            <person name="Glueck C."/>
            <person name="Krewinkel M."/>
            <person name="Stoeckel M."/>
            <person name="Stressler T."/>
            <person name="Fischer L."/>
            <person name="Hinrichs J."/>
            <person name="Scherer S."/>
            <person name="Wenning M."/>
        </authorList>
    </citation>
    <scope>NUCLEOTIDE SEQUENCE [LARGE SCALE GENOMIC DNA]</scope>
    <source>
        <strain evidence="1 2">DSM 17516</strain>
    </source>
</reference>
<accession>A0A1V2KJK9</accession>
<evidence type="ECO:0000313" key="1">
    <source>
        <dbReference type="EMBL" id="ONH57276.1"/>
    </source>
</evidence>
<dbReference type="Gene3D" id="3.30.565.10">
    <property type="entry name" value="Histidine kinase-like ATPase, C-terminal domain"/>
    <property type="match status" value="1"/>
</dbReference>
<organism evidence="1 2">
    <name type="scientific">Pseudomonas cedrina subsp. cedrina</name>
    <dbReference type="NCBI Taxonomy" id="76762"/>
    <lineage>
        <taxon>Bacteria</taxon>
        <taxon>Pseudomonadati</taxon>
        <taxon>Pseudomonadota</taxon>
        <taxon>Gammaproteobacteria</taxon>
        <taxon>Pseudomonadales</taxon>
        <taxon>Pseudomonadaceae</taxon>
        <taxon>Pseudomonas</taxon>
    </lineage>
</organism>
<proteinExistence type="predicted"/>
<evidence type="ECO:0000313" key="2">
    <source>
        <dbReference type="Proteomes" id="UP000189295"/>
    </source>
</evidence>
<evidence type="ECO:0008006" key="3">
    <source>
        <dbReference type="Google" id="ProtNLM"/>
    </source>
</evidence>
<dbReference type="Proteomes" id="UP000189295">
    <property type="component" value="Unassembled WGS sequence"/>
</dbReference>
<comment type="caution">
    <text evidence="1">The sequence shown here is derived from an EMBL/GenBank/DDBJ whole genome shotgun (WGS) entry which is preliminary data.</text>
</comment>
<protein>
    <recommendedName>
        <fullName evidence="3">ATP-binding protein</fullName>
    </recommendedName>
</protein>
<dbReference type="EMBL" id="MNPW01000001">
    <property type="protein sequence ID" value="ONH57276.1"/>
    <property type="molecule type" value="Genomic_DNA"/>
</dbReference>
<dbReference type="Pfam" id="PF13589">
    <property type="entry name" value="HATPase_c_3"/>
    <property type="match status" value="1"/>
</dbReference>
<dbReference type="RefSeq" id="WP_076949636.1">
    <property type="nucleotide sequence ID" value="NZ_MNPW01000001.1"/>
</dbReference>
<dbReference type="AlphaFoldDB" id="A0A1V2KJK9"/>
<name>A0A1V2KJK9_PSECE</name>
<dbReference type="SUPFAM" id="SSF55874">
    <property type="entry name" value="ATPase domain of HSP90 chaperone/DNA topoisomerase II/histidine kinase"/>
    <property type="match status" value="1"/>
</dbReference>
<gene>
    <name evidence="1" type="ORF">BLL36_01030</name>
</gene>
<dbReference type="InterPro" id="IPR036890">
    <property type="entry name" value="HATPase_C_sf"/>
</dbReference>